<keyword evidence="2" id="KW-1185">Reference proteome</keyword>
<dbReference type="RefSeq" id="WP_282217183.1">
    <property type="nucleotide sequence ID" value="NZ_BAAAUN010000001.1"/>
</dbReference>
<protein>
    <submittedName>
        <fullName evidence="1">Uncharacterized protein</fullName>
    </submittedName>
</protein>
<reference evidence="1 2" key="1">
    <citation type="submission" date="2021-06" db="EMBL/GenBank/DDBJ databases">
        <title>Genome-based taxonomic framework of Microbacterium strains isolated from marine environment, the description of four new species and reclassification of four preexisting species.</title>
        <authorList>
            <person name="Lee S.D."/>
            <person name="Kim S.-M."/>
            <person name="Byeon Y.-S."/>
            <person name="Yang H.L."/>
            <person name="Kim I.S."/>
        </authorList>
    </citation>
    <scope>NUCLEOTIDE SEQUENCE [LARGE SCALE GENOMIC DNA]</scope>
    <source>
        <strain evidence="1 2">KACC 14465</strain>
    </source>
</reference>
<sequence length="155" mass="17922">MTIQEDLRQIIADHRALGDRLESLLENSDWIGEIDDESSWPVFDPETDEPYVRPDINGNRAQLDWVSIMLWSKLAALNARERRGASRQEYIQFSKDAGYRDGRGWNAWSGYLDLSDGRWIDNEDGLTNLRTYYRRQRRAIPADIVAWADAGGFAQ</sequence>
<accession>A0ABY7XMG7</accession>
<proteinExistence type="predicted"/>
<gene>
    <name evidence="1" type="ORF">KV395_08735</name>
</gene>
<organism evidence="1 2">
    <name type="scientific">Microbacterium luteolum</name>
    <name type="common">Aureobacterium luteolum</name>
    <dbReference type="NCBI Taxonomy" id="69367"/>
    <lineage>
        <taxon>Bacteria</taxon>
        <taxon>Bacillati</taxon>
        <taxon>Actinomycetota</taxon>
        <taxon>Actinomycetes</taxon>
        <taxon>Micrococcales</taxon>
        <taxon>Microbacteriaceae</taxon>
        <taxon>Microbacterium</taxon>
    </lineage>
</organism>
<evidence type="ECO:0000313" key="2">
    <source>
        <dbReference type="Proteomes" id="UP001215097"/>
    </source>
</evidence>
<dbReference type="Proteomes" id="UP001215097">
    <property type="component" value="Chromosome"/>
</dbReference>
<name>A0ABY7XMG7_MICLT</name>
<evidence type="ECO:0000313" key="1">
    <source>
        <dbReference type="EMBL" id="WDM43331.1"/>
    </source>
</evidence>
<dbReference type="EMBL" id="CP078075">
    <property type="protein sequence ID" value="WDM43331.1"/>
    <property type="molecule type" value="Genomic_DNA"/>
</dbReference>